<keyword evidence="1" id="KW-0479">Metal-binding</keyword>
<dbReference type="AlphaFoldDB" id="A0A1W1CD74"/>
<organism evidence="5">
    <name type="scientific">hydrothermal vent metagenome</name>
    <dbReference type="NCBI Taxonomy" id="652676"/>
    <lineage>
        <taxon>unclassified sequences</taxon>
        <taxon>metagenomes</taxon>
        <taxon>ecological metagenomes</taxon>
    </lineage>
</organism>
<accession>A0A1W1CD74</accession>
<dbReference type="GO" id="GO:0051536">
    <property type="term" value="F:iron-sulfur cluster binding"/>
    <property type="evidence" value="ECO:0007669"/>
    <property type="project" value="UniProtKB-KW"/>
</dbReference>
<evidence type="ECO:0000313" key="5">
    <source>
        <dbReference type="EMBL" id="SFV63697.1"/>
    </source>
</evidence>
<dbReference type="InterPro" id="IPR050612">
    <property type="entry name" value="Prok_Mopterin_Oxidored"/>
</dbReference>
<dbReference type="Gene3D" id="3.40.228.10">
    <property type="entry name" value="Dimethylsulfoxide Reductase, domain 2"/>
    <property type="match status" value="1"/>
</dbReference>
<protein>
    <submittedName>
        <fullName evidence="5">Anaerobic dehydrogenases, typically selenocysteine-containing</fullName>
    </submittedName>
</protein>
<dbReference type="PANTHER" id="PTHR43742">
    <property type="entry name" value="TRIMETHYLAMINE-N-OXIDE REDUCTASE"/>
    <property type="match status" value="1"/>
</dbReference>
<dbReference type="PANTHER" id="PTHR43742:SF6">
    <property type="entry name" value="OXIDOREDUCTASE YYAE-RELATED"/>
    <property type="match status" value="1"/>
</dbReference>
<sequence length="597" mass="67486">MQNKIETSCGLDCPDACGIVVEDNKIKADPNHPTSTGSLCSLVNKYLPEEPRITTPKVNGKEVSLEEALNATKEALDVPNKLLWRGSGNFGVMQEITNLLFEKINGTTTKGTLCDGSGDAGILEGRGVNRILPIEQIKKSEVVVVWGKNITITSAHLMPYIKNKKIIVIDPVKTAIAKKADIHLQISPRSDFFVATMLSRFALIGNFEDKEYLEEYASEHEDFYEFTQEFRIRPILEYINSDLQEMGSVLEMIDGKKTVFLVGNGVQKYSTGHLTLQAIDSLAVILGKIGKEGCGVGFLGNSKLGFNNPFEIKGKKVQKASTNFGNFDTVLIQGGNPVASMPNSSRVIEELKKTKTIIYFGLYENETSAMADIIIPAKNFFEKEDVRLSYAHHSISPMRKIQECEYGISEYDLTNILLQKLGFKALEEEQYYLDFWFNQCKKVDKYYLSPAYQEIPYQEGFGEDSDEEFIFPDDFNDDFIKTKQFTRARRKSKKEKLITDYWLLTPKANKALNTQFKRDNKVLLHPSLGFEEQERVKVYSKWGEHYFFVKNSEAVRDDSVLITANTIGVNFLTPNIISDEGDSACYQEVKVKIEKLT</sequence>
<dbReference type="GO" id="GO:0016491">
    <property type="term" value="F:oxidoreductase activity"/>
    <property type="evidence" value="ECO:0007669"/>
    <property type="project" value="InterPro"/>
</dbReference>
<dbReference type="GO" id="GO:0046872">
    <property type="term" value="F:metal ion binding"/>
    <property type="evidence" value="ECO:0007669"/>
    <property type="project" value="UniProtKB-KW"/>
</dbReference>
<proteinExistence type="predicted"/>
<evidence type="ECO:0000256" key="1">
    <source>
        <dbReference type="ARBA" id="ARBA00022723"/>
    </source>
</evidence>
<reference evidence="5" key="1">
    <citation type="submission" date="2016-10" db="EMBL/GenBank/DDBJ databases">
        <authorList>
            <person name="de Groot N.N."/>
        </authorList>
    </citation>
    <scope>NUCLEOTIDE SEQUENCE</scope>
</reference>
<keyword evidence="2" id="KW-0408">Iron</keyword>
<feature type="domain" description="Molybdopterin oxidoreductase" evidence="4">
    <location>
        <begin position="61"/>
        <end position="400"/>
    </location>
</feature>
<evidence type="ECO:0000256" key="2">
    <source>
        <dbReference type="ARBA" id="ARBA00023004"/>
    </source>
</evidence>
<dbReference type="Gene3D" id="3.40.50.740">
    <property type="match status" value="2"/>
</dbReference>
<name>A0A1W1CD74_9ZZZZ</name>
<dbReference type="SUPFAM" id="SSF53706">
    <property type="entry name" value="Formate dehydrogenase/DMSO reductase, domains 1-3"/>
    <property type="match status" value="1"/>
</dbReference>
<dbReference type="Pfam" id="PF00384">
    <property type="entry name" value="Molybdopterin"/>
    <property type="match status" value="1"/>
</dbReference>
<evidence type="ECO:0000256" key="3">
    <source>
        <dbReference type="ARBA" id="ARBA00023014"/>
    </source>
</evidence>
<dbReference type="InterPro" id="IPR009010">
    <property type="entry name" value="Asp_de-COase-like_dom_sf"/>
</dbReference>
<keyword evidence="3" id="KW-0411">Iron-sulfur</keyword>
<dbReference type="EMBL" id="FPHN01000155">
    <property type="protein sequence ID" value="SFV63697.1"/>
    <property type="molecule type" value="Genomic_DNA"/>
</dbReference>
<dbReference type="SUPFAM" id="SSF50692">
    <property type="entry name" value="ADC-like"/>
    <property type="match status" value="1"/>
</dbReference>
<evidence type="ECO:0000259" key="4">
    <source>
        <dbReference type="Pfam" id="PF00384"/>
    </source>
</evidence>
<dbReference type="InterPro" id="IPR006656">
    <property type="entry name" value="Mopterin_OxRdtase"/>
</dbReference>
<gene>
    <name evidence="5" type="ORF">MNB_SV-14-41</name>
</gene>